<name>A0AAN6M0V7_9PLEO</name>
<sequence length="376" mass="42430">MTLSSSMYFGPGDWVNQPDLIERNNGHTYITITKEKTVEISRSKVNDAQLLPLVASNVPSNASWTLKLIITERAWVSRDVRHIPYPINILEAIIKHWRINEVGFSAHTRAGSCRVVLRLVYGIPFRGTLAIAHDRNTNTTYAVCFAITPNHAQVLIKRLEASKEYAFFPFHLPYLLTDIALIELEHFSSNTYSDFVHVREAMGTNMYFLPADISCAPDLSELPRRLTALANASASNCSSLRGVRGIIETMESVLRPTPNINGYDPAMICAFEDRLKLMREVVENTLRRNEYLKESIQAQVQLVYALVAQKDNEINHQNGADMRIIAIVTLMFLPGTFVATLFSTSFWDFSPANQGAMVSRWVWLYLVVTAKSVAQE</sequence>
<keyword evidence="1" id="KW-0472">Membrane</keyword>
<dbReference type="Gene3D" id="1.20.58.340">
    <property type="entry name" value="Magnesium transport protein CorA, transmembrane region"/>
    <property type="match status" value="1"/>
</dbReference>
<reference evidence="2 3" key="1">
    <citation type="submission" date="2021-02" db="EMBL/GenBank/DDBJ databases">
        <title>Genome assembly of Pseudopithomyces chartarum.</title>
        <authorList>
            <person name="Jauregui R."/>
            <person name="Singh J."/>
            <person name="Voisey C."/>
        </authorList>
    </citation>
    <scope>NUCLEOTIDE SEQUENCE [LARGE SCALE GENOMIC DNA]</scope>
    <source>
        <strain evidence="2 3">AGR01</strain>
    </source>
</reference>
<keyword evidence="1" id="KW-0812">Transmembrane</keyword>
<evidence type="ECO:0000256" key="1">
    <source>
        <dbReference type="SAM" id="Phobius"/>
    </source>
</evidence>
<protein>
    <submittedName>
        <fullName evidence="2">Uncharacterized protein</fullName>
    </submittedName>
</protein>
<comment type="caution">
    <text evidence="2">The sequence shown here is derived from an EMBL/GenBank/DDBJ whole genome shotgun (WGS) entry which is preliminary data.</text>
</comment>
<feature type="transmembrane region" description="Helical" evidence="1">
    <location>
        <begin position="324"/>
        <end position="347"/>
    </location>
</feature>
<keyword evidence="1" id="KW-1133">Transmembrane helix</keyword>
<evidence type="ECO:0000313" key="3">
    <source>
        <dbReference type="Proteomes" id="UP001280581"/>
    </source>
</evidence>
<keyword evidence="3" id="KW-1185">Reference proteome</keyword>
<dbReference type="AlphaFoldDB" id="A0AAN6M0V7"/>
<evidence type="ECO:0000313" key="2">
    <source>
        <dbReference type="EMBL" id="KAK3208944.1"/>
    </source>
</evidence>
<proteinExistence type="predicted"/>
<gene>
    <name evidence="2" type="ORF">GRF29_69g218933</name>
</gene>
<dbReference type="Proteomes" id="UP001280581">
    <property type="component" value="Unassembled WGS sequence"/>
</dbReference>
<accession>A0AAN6M0V7</accession>
<organism evidence="2 3">
    <name type="scientific">Pseudopithomyces chartarum</name>
    <dbReference type="NCBI Taxonomy" id="1892770"/>
    <lineage>
        <taxon>Eukaryota</taxon>
        <taxon>Fungi</taxon>
        <taxon>Dikarya</taxon>
        <taxon>Ascomycota</taxon>
        <taxon>Pezizomycotina</taxon>
        <taxon>Dothideomycetes</taxon>
        <taxon>Pleosporomycetidae</taxon>
        <taxon>Pleosporales</taxon>
        <taxon>Massarineae</taxon>
        <taxon>Didymosphaeriaceae</taxon>
        <taxon>Pseudopithomyces</taxon>
    </lineage>
</organism>
<dbReference type="EMBL" id="WVTA01000006">
    <property type="protein sequence ID" value="KAK3208944.1"/>
    <property type="molecule type" value="Genomic_DNA"/>
</dbReference>